<comment type="similarity">
    <text evidence="2">Belongs to the SUA5 family.</text>
</comment>
<dbReference type="GO" id="GO:0006450">
    <property type="term" value="P:regulation of translational fidelity"/>
    <property type="evidence" value="ECO:0007669"/>
    <property type="project" value="TreeGrafter"/>
</dbReference>
<sequence>MNKIVESIKSLENGKAILYPTDTVWGLGCDATNEEAVAKIYKIKKREESKSLIVLVSSLNMLKKYVYVPRKAIEIIRKSKKPTTIIYQKPKGIAFNAISKEDNTVAIRIVQDDFCRKLIKRFKKPIISTSANLSGHPTPKSFSEIEQAILNSVDYVVNLHQERVTTKSSTILKIEGNNIVVLRE</sequence>
<dbReference type="GO" id="GO:0061710">
    <property type="term" value="F:L-threonylcarbamoyladenylate synthase"/>
    <property type="evidence" value="ECO:0007669"/>
    <property type="project" value="UniProtKB-EC"/>
</dbReference>
<reference evidence="13 14" key="1">
    <citation type="submission" date="2019-07" db="EMBL/GenBank/DDBJ databases">
        <title>Genomic Encyclopedia of Type Strains, Phase IV (KMG-IV): sequencing the most valuable type-strain genomes for metagenomic binning, comparative biology and taxonomic classification.</title>
        <authorList>
            <person name="Goeker M."/>
        </authorList>
    </citation>
    <scope>NUCLEOTIDE SEQUENCE [LARGE SCALE GENOMIC DNA]</scope>
    <source>
        <strain evidence="13 14">DSM 18961</strain>
    </source>
</reference>
<protein>
    <recommendedName>
        <fullName evidence="10">L-threonylcarbamoyladenylate synthase</fullName>
        <ecNumber evidence="3">2.7.7.87</ecNumber>
    </recommendedName>
    <alternativeName>
        <fullName evidence="10">L-threonylcarbamoyladenylate synthase</fullName>
    </alternativeName>
</protein>
<evidence type="ECO:0000256" key="1">
    <source>
        <dbReference type="ARBA" id="ARBA00004496"/>
    </source>
</evidence>
<dbReference type="InterPro" id="IPR017945">
    <property type="entry name" value="DHBP_synth_RibB-like_a/b_dom"/>
</dbReference>
<evidence type="ECO:0000313" key="13">
    <source>
        <dbReference type="EMBL" id="TYP98822.1"/>
    </source>
</evidence>
<dbReference type="GO" id="GO:0003725">
    <property type="term" value="F:double-stranded RNA binding"/>
    <property type="evidence" value="ECO:0007669"/>
    <property type="project" value="InterPro"/>
</dbReference>
<evidence type="ECO:0000256" key="6">
    <source>
        <dbReference type="ARBA" id="ARBA00022694"/>
    </source>
</evidence>
<evidence type="ECO:0000259" key="12">
    <source>
        <dbReference type="PROSITE" id="PS51163"/>
    </source>
</evidence>
<dbReference type="EMBL" id="VNIA01000002">
    <property type="protein sequence ID" value="TYP98822.1"/>
    <property type="molecule type" value="Genomic_DNA"/>
</dbReference>
<keyword evidence="7" id="KW-0548">Nucleotidyltransferase</keyword>
<dbReference type="PROSITE" id="PS51163">
    <property type="entry name" value="YRDC"/>
    <property type="match status" value="1"/>
</dbReference>
<feature type="domain" description="YrdC-like" evidence="12">
    <location>
        <begin position="1"/>
        <end position="184"/>
    </location>
</feature>
<evidence type="ECO:0000256" key="9">
    <source>
        <dbReference type="ARBA" id="ARBA00022840"/>
    </source>
</evidence>
<evidence type="ECO:0000256" key="2">
    <source>
        <dbReference type="ARBA" id="ARBA00007663"/>
    </source>
</evidence>
<dbReference type="Pfam" id="PF01300">
    <property type="entry name" value="Sua5_yciO_yrdC"/>
    <property type="match status" value="1"/>
</dbReference>
<keyword evidence="5" id="KW-0808">Transferase</keyword>
<dbReference type="PANTHER" id="PTHR17490:SF16">
    <property type="entry name" value="THREONYLCARBAMOYL-AMP SYNTHASE"/>
    <property type="match status" value="1"/>
</dbReference>
<dbReference type="NCBIfam" id="TIGR00057">
    <property type="entry name" value="L-threonylcarbamoyladenylate synthase"/>
    <property type="match status" value="1"/>
</dbReference>
<keyword evidence="8" id="KW-0547">Nucleotide-binding</keyword>
<name>A0A5S5DVL8_9FLAO</name>
<dbReference type="Proteomes" id="UP000323136">
    <property type="component" value="Unassembled WGS sequence"/>
</dbReference>
<evidence type="ECO:0000256" key="11">
    <source>
        <dbReference type="ARBA" id="ARBA00048366"/>
    </source>
</evidence>
<keyword evidence="6" id="KW-0819">tRNA processing</keyword>
<accession>A0A5S5DVL8</accession>
<dbReference type="OrthoDB" id="9814580at2"/>
<evidence type="ECO:0000256" key="10">
    <source>
        <dbReference type="ARBA" id="ARBA00029774"/>
    </source>
</evidence>
<keyword evidence="14" id="KW-1185">Reference proteome</keyword>
<dbReference type="InterPro" id="IPR050156">
    <property type="entry name" value="TC-AMP_synthase_SUA5"/>
</dbReference>
<dbReference type="GO" id="GO:0008033">
    <property type="term" value="P:tRNA processing"/>
    <property type="evidence" value="ECO:0007669"/>
    <property type="project" value="UniProtKB-KW"/>
</dbReference>
<dbReference type="GO" id="GO:0005737">
    <property type="term" value="C:cytoplasm"/>
    <property type="evidence" value="ECO:0007669"/>
    <property type="project" value="UniProtKB-SubCell"/>
</dbReference>
<dbReference type="PANTHER" id="PTHR17490">
    <property type="entry name" value="SUA5"/>
    <property type="match status" value="1"/>
</dbReference>
<proteinExistence type="inferred from homology"/>
<dbReference type="SUPFAM" id="SSF55821">
    <property type="entry name" value="YrdC/RibB"/>
    <property type="match status" value="1"/>
</dbReference>
<dbReference type="AlphaFoldDB" id="A0A5S5DVL8"/>
<evidence type="ECO:0000256" key="4">
    <source>
        <dbReference type="ARBA" id="ARBA00022490"/>
    </source>
</evidence>
<evidence type="ECO:0000313" key="14">
    <source>
        <dbReference type="Proteomes" id="UP000323136"/>
    </source>
</evidence>
<comment type="subcellular location">
    <subcellularLocation>
        <location evidence="1">Cytoplasm</location>
    </subcellularLocation>
</comment>
<dbReference type="RefSeq" id="WP_148869632.1">
    <property type="nucleotide sequence ID" value="NZ_VNIA01000002.1"/>
</dbReference>
<dbReference type="GO" id="GO:0005524">
    <property type="term" value="F:ATP binding"/>
    <property type="evidence" value="ECO:0007669"/>
    <property type="project" value="UniProtKB-KW"/>
</dbReference>
<keyword evidence="9" id="KW-0067">ATP-binding</keyword>
<evidence type="ECO:0000256" key="5">
    <source>
        <dbReference type="ARBA" id="ARBA00022679"/>
    </source>
</evidence>
<evidence type="ECO:0000256" key="8">
    <source>
        <dbReference type="ARBA" id="ARBA00022741"/>
    </source>
</evidence>
<evidence type="ECO:0000256" key="3">
    <source>
        <dbReference type="ARBA" id="ARBA00012584"/>
    </source>
</evidence>
<comment type="catalytic activity">
    <reaction evidence="11">
        <text>L-threonine + hydrogencarbonate + ATP = L-threonylcarbamoyladenylate + diphosphate + H2O</text>
        <dbReference type="Rhea" id="RHEA:36407"/>
        <dbReference type="ChEBI" id="CHEBI:15377"/>
        <dbReference type="ChEBI" id="CHEBI:17544"/>
        <dbReference type="ChEBI" id="CHEBI:30616"/>
        <dbReference type="ChEBI" id="CHEBI:33019"/>
        <dbReference type="ChEBI" id="CHEBI:57926"/>
        <dbReference type="ChEBI" id="CHEBI:73682"/>
        <dbReference type="EC" id="2.7.7.87"/>
    </reaction>
</comment>
<dbReference type="EC" id="2.7.7.87" evidence="3"/>
<comment type="caution">
    <text evidence="13">The sequence shown here is derived from an EMBL/GenBank/DDBJ whole genome shotgun (WGS) entry which is preliminary data.</text>
</comment>
<dbReference type="GO" id="GO:0000049">
    <property type="term" value="F:tRNA binding"/>
    <property type="evidence" value="ECO:0007669"/>
    <property type="project" value="TreeGrafter"/>
</dbReference>
<dbReference type="InterPro" id="IPR006070">
    <property type="entry name" value="Sua5-like_dom"/>
</dbReference>
<keyword evidence="4" id="KW-0963">Cytoplasm</keyword>
<gene>
    <name evidence="13" type="ORF">C7447_102137</name>
</gene>
<evidence type="ECO:0000256" key="7">
    <source>
        <dbReference type="ARBA" id="ARBA00022695"/>
    </source>
</evidence>
<dbReference type="Gene3D" id="3.90.870.10">
    <property type="entry name" value="DHBP synthase"/>
    <property type="match status" value="1"/>
</dbReference>
<organism evidence="13 14">
    <name type="scientific">Tenacibaculum adriaticum</name>
    <dbReference type="NCBI Taxonomy" id="413713"/>
    <lineage>
        <taxon>Bacteria</taxon>
        <taxon>Pseudomonadati</taxon>
        <taxon>Bacteroidota</taxon>
        <taxon>Flavobacteriia</taxon>
        <taxon>Flavobacteriales</taxon>
        <taxon>Flavobacteriaceae</taxon>
        <taxon>Tenacibaculum</taxon>
    </lineage>
</organism>